<evidence type="ECO:0000256" key="13">
    <source>
        <dbReference type="ARBA" id="ARBA00022806"/>
    </source>
</evidence>
<protein>
    <recommendedName>
        <fullName evidence="3">RNA helicase</fullName>
        <ecNumber evidence="3">3.6.4.13</ecNumber>
    </recommendedName>
</protein>
<keyword evidence="10" id="KW-0863">Zinc-finger</keyword>
<dbReference type="CDD" id="cd20335">
    <property type="entry name" value="BRcat_RBR"/>
    <property type="match status" value="1"/>
</dbReference>
<dbReference type="Pfam" id="PF01485">
    <property type="entry name" value="IBR"/>
    <property type="match status" value="1"/>
</dbReference>
<dbReference type="GO" id="GO:0016787">
    <property type="term" value="F:hydrolase activity"/>
    <property type="evidence" value="ECO:0007669"/>
    <property type="project" value="UniProtKB-KW"/>
</dbReference>
<dbReference type="GO" id="GO:0005524">
    <property type="term" value="F:ATP binding"/>
    <property type="evidence" value="ECO:0007669"/>
    <property type="project" value="UniProtKB-KW"/>
</dbReference>
<dbReference type="PROSITE" id="PS00518">
    <property type="entry name" value="ZF_RING_1"/>
    <property type="match status" value="1"/>
</dbReference>
<comment type="similarity">
    <text evidence="2">Belongs to the DEAD box helicase family. DEAH subfamily.</text>
</comment>
<evidence type="ECO:0000256" key="19">
    <source>
        <dbReference type="SAM" id="MobiDB-lite"/>
    </source>
</evidence>
<dbReference type="SMART" id="SM00490">
    <property type="entry name" value="HELICc"/>
    <property type="match status" value="1"/>
</dbReference>
<dbReference type="SMART" id="SM00487">
    <property type="entry name" value="DEXDc"/>
    <property type="match status" value="1"/>
</dbReference>
<dbReference type="CDD" id="cd22585">
    <property type="entry name" value="Rcat_RBR_DEAH12-like"/>
    <property type="match status" value="1"/>
</dbReference>
<dbReference type="SUPFAM" id="SSF57850">
    <property type="entry name" value="RING/U-box"/>
    <property type="match status" value="3"/>
</dbReference>
<dbReference type="PROSITE" id="PS51194">
    <property type="entry name" value="HELICASE_CTER"/>
    <property type="match status" value="1"/>
</dbReference>
<keyword evidence="12" id="KW-0378">Hydrolase</keyword>
<dbReference type="GO" id="GO:0003724">
    <property type="term" value="F:RNA helicase activity"/>
    <property type="evidence" value="ECO:0007669"/>
    <property type="project" value="UniProtKB-EC"/>
</dbReference>
<evidence type="ECO:0000256" key="10">
    <source>
        <dbReference type="ARBA" id="ARBA00022771"/>
    </source>
</evidence>
<dbReference type="SMART" id="SM00647">
    <property type="entry name" value="IBR"/>
    <property type="match status" value="2"/>
</dbReference>
<evidence type="ECO:0000259" key="20">
    <source>
        <dbReference type="PROSITE" id="PS51192"/>
    </source>
</evidence>
<dbReference type="FunFam" id="1.20.120.1750:FF:000020">
    <property type="entry name" value="ATP-dependent RNA helicase DEAH12 chloroplastic"/>
    <property type="match status" value="1"/>
</dbReference>
<dbReference type="InterPro" id="IPR013083">
    <property type="entry name" value="Znf_RING/FYVE/PHD"/>
</dbReference>
<dbReference type="InterPro" id="IPR013087">
    <property type="entry name" value="Znf_C2H2_type"/>
</dbReference>
<evidence type="ECO:0000313" key="24">
    <source>
        <dbReference type="Proteomes" id="UP001163823"/>
    </source>
</evidence>
<feature type="region of interest" description="Disordered" evidence="19">
    <location>
        <begin position="1"/>
        <end position="39"/>
    </location>
</feature>
<keyword evidence="6" id="KW-0808">Transferase</keyword>
<dbReference type="InterPro" id="IPR056245">
    <property type="entry name" value="KH_DEAH11/12"/>
</dbReference>
<dbReference type="CDD" id="cd18791">
    <property type="entry name" value="SF2_C_RHA"/>
    <property type="match status" value="1"/>
</dbReference>
<evidence type="ECO:0000256" key="17">
    <source>
        <dbReference type="ARBA" id="ARBA00047984"/>
    </source>
</evidence>
<dbReference type="Pfam" id="PF00271">
    <property type="entry name" value="Helicase_C"/>
    <property type="match status" value="1"/>
</dbReference>
<evidence type="ECO:0000256" key="16">
    <source>
        <dbReference type="ARBA" id="ARBA00022946"/>
    </source>
</evidence>
<evidence type="ECO:0000256" key="5">
    <source>
        <dbReference type="ARBA" id="ARBA00022640"/>
    </source>
</evidence>
<evidence type="ECO:0000256" key="3">
    <source>
        <dbReference type="ARBA" id="ARBA00012552"/>
    </source>
</evidence>
<feature type="coiled-coil region" evidence="18">
    <location>
        <begin position="199"/>
        <end position="226"/>
    </location>
</feature>
<reference evidence="23" key="1">
    <citation type="journal article" date="2023" name="Science">
        <title>Elucidation of the pathway for biosynthesis of saponin adjuvants from the soapbark tree.</title>
        <authorList>
            <person name="Reed J."/>
            <person name="Orme A."/>
            <person name="El-Demerdash A."/>
            <person name="Owen C."/>
            <person name="Martin L.B.B."/>
            <person name="Misra R.C."/>
            <person name="Kikuchi S."/>
            <person name="Rejzek M."/>
            <person name="Martin A.C."/>
            <person name="Harkess A."/>
            <person name="Leebens-Mack J."/>
            <person name="Louveau T."/>
            <person name="Stephenson M.J."/>
            <person name="Osbourn A."/>
        </authorList>
    </citation>
    <scope>NUCLEOTIDE SEQUENCE</scope>
    <source>
        <strain evidence="23">S10</strain>
    </source>
</reference>
<evidence type="ECO:0000256" key="6">
    <source>
        <dbReference type="ARBA" id="ARBA00022679"/>
    </source>
</evidence>
<feature type="compositionally biased region" description="Polar residues" evidence="19">
    <location>
        <begin position="1"/>
        <end position="10"/>
    </location>
</feature>
<dbReference type="FunFam" id="3.30.40.10:FF:000485">
    <property type="entry name" value="ATP-dependent RNA helicase DEAH12 chloroplastic"/>
    <property type="match status" value="1"/>
</dbReference>
<sequence>MKQSYQQTNYRRFPPEEFTRKPNGPSNFRPMQNPYTHRKPDFQANYRLDRPPGRILPTHKPNFVVELRFGCRGCRKADVESLMAKCKSKAESFTVFPKDQVAASLFFRQWAEALEAIVCLWEFRLNGVHDFTPELTSNILVPSDVDELRDRLRTVFMDHVKGLIEGEEVKKWLEKSDRVSQEITNVSKLLGTHNKPGAFNELLENKEGLNAEKKLIEKRVKEFRSAMNCILNFLEEKKLEESTEEVVRVFKLDGGFNWKRIYKLIMRERHRLDDGLPMYAYRQDILLQILFQQVVVLIGETGSGKSTQLVQFLADSGVGANGSIICTQPRKIAAISLADRVGDESSGCYEDGSIKCFSTYSFSHQFNSKIIYMTDHCLLQHFMSDKNMSWISCIIIDEAHERSLNTDLLLALLKSLLYRRLDLRLIIMSATADAIQLSDYFFKCGIFHVVGRNFPVDVRYVPYLTEGPSDSAVVASYVSDVLRMATDIHKTEKEGTILAFLTSQVEVEWACAMFKAPSAVALALHGKLSSEEQFRVFQNHPGKRKVIFATNLAETSLTIPGVKYVIDSGMVKESKFDSSSGMNVLKVCWVSQSSAHQRAGRAGRTEPGRCYRLYTESDYESMVPNQEPEIRRVHLGVAVLKILALGIKNVQDFDFVDAPSPRSIEMAIRNLIQLGAVKLHNNVYELTDEGRYLVKLGIEPRLGKLVISCYYHCLGKEGVVLAAVMANASNIFCRVGSDGDKVKSDCLKVQFCHCNGDLFTLLSVYKEWEALPRERKNKWCWENSINAKSMRRCQDTILELEKCLKYELNFIIPSYWKWNPHKYTEHDKSLKKVILSSLAENVAMYSGYDRLGYEVALTGQHVQLHPSSSLLIFGKKPTWVVFGELLSISNQYLVCVTAFDIESLFTLSPPPLFDVSKLESNKLQRRVLSGFGCTLLKRFCGKSNNNLLGLISRIRAACNDDRIGIEVIVDQNEIRLYATSADMEKVFTFVNDILDYERKWLRNECMEKCLYLGSGSPTVALFGAGGEIKHLELEKRYLTVDVYHSNINTVDDKDLLVFIEKHAPGSICAIHKFTGIGLDAEEKEKWGRITFISPDAAKKVAELSGVEFSGSLLKIIPSQTIKGGDKMLSFPAVKAKIYWPRRPSKGCGIVKCDINDVSFMVNDFFNLSIGGRYVHCEASQRQNDGLVIGGLDKQLSEAKILDVLRTATNRRILDFFLLRGNAVENPPCSACEEALLKEITPFMPKRNPHTSSCQVQVFPPEPKDVFMRALITFDGRLHLEAAKALEQMEGKVLPGCQSWQKIKCQQLFHSSLICPAPVYYVIRNQLDTLLARFRLRKGTECTLDRTANGSYRVKISANATKTVAELRRPLEELTRGQTIHHASLTPAVLQLLFSRDGIGLMKSLQRETGTCILFDRQSLNIRVFGSLNKVAVAEQKMIQSLLNLYESKQQQIHLRGGDLPPDLMKQVVKKFGPDLRGLQEKIPGGQFTLDAHRQVISVHGDKELKPKVEEKIHEITEMRDCLPERLGNEVACPICLCEVEDGYKLEGCAHLFCRLCLVEQCESAIKNQDSFPIRCAHKGCQDPILLTDLRSLLLNEKLEELFRASLGAFVASSGGAYRFCPSPDCPSIYRVADRRVAGELFVCGACYAETCTRCHLEYHPYLSCERYREFKEDPDSSLKEWCKGKEHVKSCPACGYTIEKIDGCNHVECRCGRHVCWVCLEMFGSSNDCYGHLRYIHMAII</sequence>
<dbReference type="InterPro" id="IPR014001">
    <property type="entry name" value="Helicase_ATP-bd"/>
</dbReference>
<keyword evidence="8" id="KW-0677">Repeat</keyword>
<evidence type="ECO:0000256" key="9">
    <source>
        <dbReference type="ARBA" id="ARBA00022741"/>
    </source>
</evidence>
<evidence type="ECO:0000256" key="11">
    <source>
        <dbReference type="ARBA" id="ARBA00022786"/>
    </source>
</evidence>
<keyword evidence="24" id="KW-1185">Reference proteome</keyword>
<dbReference type="Gene3D" id="1.20.120.1750">
    <property type="match status" value="1"/>
</dbReference>
<keyword evidence="7" id="KW-0479">Metal-binding</keyword>
<dbReference type="Pfam" id="PF24471">
    <property type="entry name" value="KH_DEAH11"/>
    <property type="match status" value="1"/>
</dbReference>
<dbReference type="Pfam" id="PF00270">
    <property type="entry name" value="DEAD"/>
    <property type="match status" value="1"/>
</dbReference>
<dbReference type="EC" id="3.6.4.13" evidence="3"/>
<feature type="domain" description="RING-type" evidence="22">
    <location>
        <begin position="1528"/>
        <end position="1736"/>
    </location>
</feature>
<evidence type="ECO:0000256" key="14">
    <source>
        <dbReference type="ARBA" id="ARBA00022833"/>
    </source>
</evidence>
<evidence type="ECO:0000256" key="7">
    <source>
        <dbReference type="ARBA" id="ARBA00022723"/>
    </source>
</evidence>
<dbReference type="PROSITE" id="PS51192">
    <property type="entry name" value="HELICASE_ATP_BIND_1"/>
    <property type="match status" value="1"/>
</dbReference>
<gene>
    <name evidence="23" type="ORF">O6P43_030498</name>
</gene>
<feature type="domain" description="Helicase C-terminal" evidence="21">
    <location>
        <begin position="480"/>
        <end position="646"/>
    </location>
</feature>
<dbReference type="Pfam" id="PF24637">
    <property type="entry name" value="RRM_DEAH11"/>
    <property type="match status" value="1"/>
</dbReference>
<dbReference type="EMBL" id="JARAOO010000013">
    <property type="protein sequence ID" value="KAJ7945438.1"/>
    <property type="molecule type" value="Genomic_DNA"/>
</dbReference>
<dbReference type="InterPro" id="IPR027417">
    <property type="entry name" value="P-loop_NTPase"/>
</dbReference>
<keyword evidence="14" id="KW-0862">Zinc</keyword>
<comment type="catalytic activity">
    <reaction evidence="17">
        <text>ATP + H2O = ADP + phosphate + H(+)</text>
        <dbReference type="Rhea" id="RHEA:13065"/>
        <dbReference type="ChEBI" id="CHEBI:15377"/>
        <dbReference type="ChEBI" id="CHEBI:15378"/>
        <dbReference type="ChEBI" id="CHEBI:30616"/>
        <dbReference type="ChEBI" id="CHEBI:43474"/>
        <dbReference type="ChEBI" id="CHEBI:456216"/>
        <dbReference type="EC" id="3.6.4.13"/>
    </reaction>
</comment>
<evidence type="ECO:0000259" key="22">
    <source>
        <dbReference type="PROSITE" id="PS51873"/>
    </source>
</evidence>
<dbReference type="PROSITE" id="PS00690">
    <property type="entry name" value="DEAH_ATP_HELICASE"/>
    <property type="match status" value="1"/>
</dbReference>
<keyword evidence="11" id="KW-0833">Ubl conjugation pathway</keyword>
<keyword evidence="4" id="KW-0150">Chloroplast</keyword>
<dbReference type="GO" id="GO:0016740">
    <property type="term" value="F:transferase activity"/>
    <property type="evidence" value="ECO:0007669"/>
    <property type="project" value="UniProtKB-KW"/>
</dbReference>
<dbReference type="InterPro" id="IPR042035">
    <property type="entry name" value="DEAH_win-hel_dom"/>
</dbReference>
<dbReference type="SMART" id="SM00847">
    <property type="entry name" value="HA2"/>
    <property type="match status" value="1"/>
</dbReference>
<dbReference type="InterPro" id="IPR007502">
    <property type="entry name" value="Helicase-assoc_dom"/>
</dbReference>
<keyword evidence="16" id="KW-0809">Transit peptide</keyword>
<dbReference type="PANTHER" id="PTHR18934:SF81">
    <property type="entry name" value="ATP-DEPENDENT RNA HELICASE DEAH11, CHLOROPLASTIC-RELATED"/>
    <property type="match status" value="1"/>
</dbReference>
<evidence type="ECO:0000256" key="4">
    <source>
        <dbReference type="ARBA" id="ARBA00022528"/>
    </source>
</evidence>
<dbReference type="Pfam" id="PF26200">
    <property type="entry name" value="Rcat_RNF216"/>
    <property type="match status" value="1"/>
</dbReference>
<dbReference type="InterPro" id="IPR002867">
    <property type="entry name" value="IBR_dom"/>
</dbReference>
<keyword evidence="9" id="KW-0547">Nucleotide-binding</keyword>
<name>A0AAD7KSW6_QUISA</name>
<dbReference type="InterPro" id="IPR056247">
    <property type="entry name" value="KH_DEAH11/12_2nd"/>
</dbReference>
<dbReference type="Gene3D" id="3.30.40.10">
    <property type="entry name" value="Zinc/RING finger domain, C3HC4 (zinc finger)"/>
    <property type="match status" value="1"/>
</dbReference>
<keyword evidence="18" id="KW-0175">Coiled coil</keyword>
<dbReference type="InterPro" id="IPR056244">
    <property type="entry name" value="RRM_DEAH11/12"/>
</dbReference>
<keyword evidence="13 23" id="KW-0347">Helicase</keyword>
<dbReference type="FunFam" id="1.10.10.2130:FF:000001">
    <property type="entry name" value="Pre-mRNA-splicing factor ATP-dependent RNA helicase"/>
    <property type="match status" value="1"/>
</dbReference>
<accession>A0AAD7KSW6</accession>
<dbReference type="Gene3D" id="3.40.50.300">
    <property type="entry name" value="P-loop containing nucleotide triphosphate hydrolases"/>
    <property type="match status" value="2"/>
</dbReference>
<dbReference type="InterPro" id="IPR056248">
    <property type="entry name" value="RBD_DEAH11/12"/>
</dbReference>
<evidence type="ECO:0000256" key="12">
    <source>
        <dbReference type="ARBA" id="ARBA00022801"/>
    </source>
</evidence>
<dbReference type="InterPro" id="IPR001650">
    <property type="entry name" value="Helicase_C-like"/>
</dbReference>
<evidence type="ECO:0000256" key="2">
    <source>
        <dbReference type="ARBA" id="ARBA00008792"/>
    </source>
</evidence>
<dbReference type="GO" id="GO:0003723">
    <property type="term" value="F:RNA binding"/>
    <property type="evidence" value="ECO:0007669"/>
    <property type="project" value="TreeGrafter"/>
</dbReference>
<dbReference type="PROSITE" id="PS51873">
    <property type="entry name" value="TRIAD"/>
    <property type="match status" value="1"/>
</dbReference>
<dbReference type="Pfam" id="PF24641">
    <property type="entry name" value="KH_DEAH11_2nd"/>
    <property type="match status" value="1"/>
</dbReference>
<dbReference type="CDD" id="cd17917">
    <property type="entry name" value="DEXHc_RHA-like"/>
    <property type="match status" value="1"/>
</dbReference>
<dbReference type="InterPro" id="IPR044066">
    <property type="entry name" value="TRIAD_supradom"/>
</dbReference>
<evidence type="ECO:0000256" key="8">
    <source>
        <dbReference type="ARBA" id="ARBA00022737"/>
    </source>
</evidence>
<evidence type="ECO:0000256" key="15">
    <source>
        <dbReference type="ARBA" id="ARBA00022840"/>
    </source>
</evidence>
<dbReference type="InterPro" id="IPR011709">
    <property type="entry name" value="DEAD-box_helicase_OB_fold"/>
</dbReference>
<keyword evidence="5" id="KW-0934">Plastid</keyword>
<evidence type="ECO:0000313" key="23">
    <source>
        <dbReference type="EMBL" id="KAJ7945438.1"/>
    </source>
</evidence>
<feature type="domain" description="Helicase ATP-binding" evidence="20">
    <location>
        <begin position="286"/>
        <end position="450"/>
    </location>
</feature>
<dbReference type="PROSITE" id="PS00028">
    <property type="entry name" value="ZINC_FINGER_C2H2_1"/>
    <property type="match status" value="1"/>
</dbReference>
<dbReference type="FunFam" id="3.40.50.300:FF:002114">
    <property type="entry name" value="ATP-dependent RNA helicase DEAH12 chloroplastic"/>
    <property type="match status" value="1"/>
</dbReference>
<organism evidence="23 24">
    <name type="scientific">Quillaja saponaria</name>
    <name type="common">Soap bark tree</name>
    <dbReference type="NCBI Taxonomy" id="32244"/>
    <lineage>
        <taxon>Eukaryota</taxon>
        <taxon>Viridiplantae</taxon>
        <taxon>Streptophyta</taxon>
        <taxon>Embryophyta</taxon>
        <taxon>Tracheophyta</taxon>
        <taxon>Spermatophyta</taxon>
        <taxon>Magnoliopsida</taxon>
        <taxon>eudicotyledons</taxon>
        <taxon>Gunneridae</taxon>
        <taxon>Pentapetalae</taxon>
        <taxon>rosids</taxon>
        <taxon>fabids</taxon>
        <taxon>Fabales</taxon>
        <taxon>Quillajaceae</taxon>
        <taxon>Quillaja</taxon>
    </lineage>
</organism>
<dbReference type="InterPro" id="IPR056246">
    <property type="entry name" value="KH_DEAH11/12_1st"/>
</dbReference>
<dbReference type="Gene3D" id="1.10.10.2130">
    <property type="entry name" value="DEAH helicase family, winged-helix domain"/>
    <property type="match status" value="1"/>
</dbReference>
<evidence type="ECO:0000256" key="1">
    <source>
        <dbReference type="ARBA" id="ARBA00004229"/>
    </source>
</evidence>
<feature type="compositionally biased region" description="Polar residues" evidence="19">
    <location>
        <begin position="24"/>
        <end position="35"/>
    </location>
</feature>
<dbReference type="GO" id="GO:0008270">
    <property type="term" value="F:zinc ion binding"/>
    <property type="evidence" value="ECO:0007669"/>
    <property type="project" value="UniProtKB-KW"/>
</dbReference>
<dbReference type="FunFam" id="1.20.120.1080:FF:000033">
    <property type="entry name" value="RBR-type E3 ubiquitin transferase"/>
    <property type="match status" value="1"/>
</dbReference>
<dbReference type="InterPro" id="IPR011545">
    <property type="entry name" value="DEAD/DEAH_box_helicase_dom"/>
</dbReference>
<keyword evidence="15" id="KW-0067">ATP-binding</keyword>
<dbReference type="Pfam" id="PF07717">
    <property type="entry name" value="OB_NTP_bind"/>
    <property type="match status" value="1"/>
</dbReference>
<dbReference type="Proteomes" id="UP001163823">
    <property type="component" value="Chromosome 13"/>
</dbReference>
<proteinExistence type="inferred from homology"/>
<comment type="caution">
    <text evidence="23">The sequence shown here is derived from an EMBL/GenBank/DDBJ whole genome shotgun (WGS) entry which is preliminary data.</text>
</comment>
<dbReference type="Pfam" id="PF24475">
    <property type="entry name" value="RBD_DEAH11"/>
    <property type="match status" value="1"/>
</dbReference>
<dbReference type="KEGG" id="qsa:O6P43_030498"/>
<dbReference type="InterPro" id="IPR002464">
    <property type="entry name" value="DNA/RNA_helicase_DEAH_CS"/>
</dbReference>
<dbReference type="GO" id="GO:0009507">
    <property type="term" value="C:chloroplast"/>
    <property type="evidence" value="ECO:0007669"/>
    <property type="project" value="UniProtKB-SubCell"/>
</dbReference>
<evidence type="ECO:0000259" key="21">
    <source>
        <dbReference type="PROSITE" id="PS51194"/>
    </source>
</evidence>
<comment type="subcellular location">
    <subcellularLocation>
        <location evidence="1">Plastid</location>
        <location evidence="1">Chloroplast</location>
    </subcellularLocation>
</comment>
<dbReference type="Pfam" id="PF24638">
    <property type="entry name" value="KH_DEAH11_1st"/>
    <property type="match status" value="1"/>
</dbReference>
<dbReference type="PANTHER" id="PTHR18934">
    <property type="entry name" value="ATP-DEPENDENT RNA HELICASE"/>
    <property type="match status" value="1"/>
</dbReference>
<dbReference type="FunFam" id="3.40.50.300:FF:001279">
    <property type="entry name" value="ATP-dependent RNA helicase DEAH12 chloroplastic"/>
    <property type="match status" value="1"/>
</dbReference>
<evidence type="ECO:0000256" key="18">
    <source>
        <dbReference type="SAM" id="Coils"/>
    </source>
</evidence>
<dbReference type="SUPFAM" id="SSF52540">
    <property type="entry name" value="P-loop containing nucleoside triphosphate hydrolases"/>
    <property type="match status" value="1"/>
</dbReference>
<dbReference type="InterPro" id="IPR017907">
    <property type="entry name" value="Znf_RING_CS"/>
</dbReference>